<feature type="transmembrane region" description="Helical" evidence="1">
    <location>
        <begin position="21"/>
        <end position="41"/>
    </location>
</feature>
<dbReference type="Proteomes" id="UP000176815">
    <property type="component" value="Unassembled WGS sequence"/>
</dbReference>
<protein>
    <submittedName>
        <fullName evidence="2">Uncharacterized protein</fullName>
    </submittedName>
</protein>
<evidence type="ECO:0000313" key="3">
    <source>
        <dbReference type="Proteomes" id="UP000176815"/>
    </source>
</evidence>
<accession>A0A1F4X3Y6</accession>
<name>A0A1F4X3Y6_UNCKA</name>
<dbReference type="AlphaFoldDB" id="A0A1F4X3Y6"/>
<dbReference type="EMBL" id="MEWG01000046">
    <property type="protein sequence ID" value="OGC76289.1"/>
    <property type="molecule type" value="Genomic_DNA"/>
</dbReference>
<keyword evidence="1" id="KW-1133">Transmembrane helix</keyword>
<reference evidence="2 3" key="1">
    <citation type="journal article" date="2016" name="Nat. Commun.">
        <title>Thousands of microbial genomes shed light on interconnected biogeochemical processes in an aquifer system.</title>
        <authorList>
            <person name="Anantharaman K."/>
            <person name="Brown C.T."/>
            <person name="Hug L.A."/>
            <person name="Sharon I."/>
            <person name="Castelle C.J."/>
            <person name="Probst A.J."/>
            <person name="Thomas B.C."/>
            <person name="Singh A."/>
            <person name="Wilkins M.J."/>
            <person name="Karaoz U."/>
            <person name="Brodie E.L."/>
            <person name="Williams K.H."/>
            <person name="Hubbard S.S."/>
            <person name="Banfield J.F."/>
        </authorList>
    </citation>
    <scope>NUCLEOTIDE SEQUENCE [LARGE SCALE GENOMIC DNA]</scope>
</reference>
<evidence type="ECO:0000313" key="2">
    <source>
        <dbReference type="EMBL" id="OGC76289.1"/>
    </source>
</evidence>
<evidence type="ECO:0000256" key="1">
    <source>
        <dbReference type="SAM" id="Phobius"/>
    </source>
</evidence>
<comment type="caution">
    <text evidence="2">The sequence shown here is derived from an EMBL/GenBank/DDBJ whole genome shotgun (WGS) entry which is preliminary data.</text>
</comment>
<keyword evidence="1" id="KW-0812">Transmembrane</keyword>
<gene>
    <name evidence="2" type="ORF">A2619_05740</name>
</gene>
<organism evidence="2 3">
    <name type="scientific">candidate division WWE3 bacterium RIFOXYD1_FULL_39_9</name>
    <dbReference type="NCBI Taxonomy" id="1802649"/>
    <lineage>
        <taxon>Bacteria</taxon>
        <taxon>Katanobacteria</taxon>
    </lineage>
</organism>
<sequence>MEWKEILYWFSDVSIMSILDIIRKDFLIMVFMFGGAVVYLIKKFTTWTPWTSDDDIADKIGKYFGLNKKEEDKKE</sequence>
<proteinExistence type="predicted"/>
<keyword evidence="1" id="KW-0472">Membrane</keyword>